<sequence>MKGTGYIFILILLFAACTGNRKPVLKADLKDSARHYLIKTLPNPASYKPLAYTDFDSIFYSYRNDKTYMRFDDSIMEVEAVRFRDMGENWNLFLERKNTGFYDKKQAYFKKLRDSVARHVQPRFTGYKLKHQFKIADTTTGDTVLNTYVFCFDTDGKLTNVLK</sequence>
<evidence type="ECO:0000313" key="2">
    <source>
        <dbReference type="Proteomes" id="UP001500582"/>
    </source>
</evidence>
<dbReference type="Proteomes" id="UP001500582">
    <property type="component" value="Unassembled WGS sequence"/>
</dbReference>
<evidence type="ECO:0000313" key="1">
    <source>
        <dbReference type="EMBL" id="GAA4328544.1"/>
    </source>
</evidence>
<accession>A0ABP8GRK3</accession>
<evidence type="ECO:0008006" key="3">
    <source>
        <dbReference type="Google" id="ProtNLM"/>
    </source>
</evidence>
<gene>
    <name evidence="1" type="ORF">GCM10023149_32620</name>
</gene>
<dbReference type="PROSITE" id="PS51257">
    <property type="entry name" value="PROKAR_LIPOPROTEIN"/>
    <property type="match status" value="1"/>
</dbReference>
<name>A0ABP8GRK3_9SPHI</name>
<protein>
    <recommendedName>
        <fullName evidence="3">PepSY-like beta-lactamase-inhibitor</fullName>
    </recommendedName>
</protein>
<comment type="caution">
    <text evidence="1">The sequence shown here is derived from an EMBL/GenBank/DDBJ whole genome shotgun (WGS) entry which is preliminary data.</text>
</comment>
<keyword evidence="2" id="KW-1185">Reference proteome</keyword>
<dbReference type="EMBL" id="BAABFT010000008">
    <property type="protein sequence ID" value="GAA4328544.1"/>
    <property type="molecule type" value="Genomic_DNA"/>
</dbReference>
<reference evidence="2" key="1">
    <citation type="journal article" date="2019" name="Int. J. Syst. Evol. Microbiol.">
        <title>The Global Catalogue of Microorganisms (GCM) 10K type strain sequencing project: providing services to taxonomists for standard genome sequencing and annotation.</title>
        <authorList>
            <consortium name="The Broad Institute Genomics Platform"/>
            <consortium name="The Broad Institute Genome Sequencing Center for Infectious Disease"/>
            <person name="Wu L."/>
            <person name="Ma J."/>
        </authorList>
    </citation>
    <scope>NUCLEOTIDE SEQUENCE [LARGE SCALE GENOMIC DNA]</scope>
    <source>
        <strain evidence="2">JCM 17705</strain>
    </source>
</reference>
<proteinExistence type="predicted"/>
<dbReference type="RefSeq" id="WP_345212197.1">
    <property type="nucleotide sequence ID" value="NZ_BAABFT010000008.1"/>
</dbReference>
<organism evidence="1 2">
    <name type="scientific">Mucilaginibacter gynuensis</name>
    <dbReference type="NCBI Taxonomy" id="1302236"/>
    <lineage>
        <taxon>Bacteria</taxon>
        <taxon>Pseudomonadati</taxon>
        <taxon>Bacteroidota</taxon>
        <taxon>Sphingobacteriia</taxon>
        <taxon>Sphingobacteriales</taxon>
        <taxon>Sphingobacteriaceae</taxon>
        <taxon>Mucilaginibacter</taxon>
    </lineage>
</organism>